<dbReference type="Proteomes" id="UP000031449">
    <property type="component" value="Plasmid unnamed"/>
</dbReference>
<dbReference type="CDD" id="cd00114">
    <property type="entry name" value="LIGANc"/>
    <property type="match status" value="1"/>
</dbReference>
<dbReference type="InterPro" id="IPR010994">
    <property type="entry name" value="RuvA_2-like"/>
</dbReference>
<keyword evidence="2 12" id="KW-0436">Ligase</keyword>
<dbReference type="InterPro" id="IPR013840">
    <property type="entry name" value="DNAligase_N"/>
</dbReference>
<dbReference type="NCBIfam" id="TIGR00575">
    <property type="entry name" value="dnlj"/>
    <property type="match status" value="1"/>
</dbReference>
<accession>A0A0B5AZZ5</accession>
<dbReference type="NCBIfam" id="NF005932">
    <property type="entry name" value="PRK07956.1"/>
    <property type="match status" value="1"/>
</dbReference>
<feature type="binding site" evidence="12">
    <location>
        <position position="417"/>
    </location>
    <ligand>
        <name>Zn(2+)</name>
        <dbReference type="ChEBI" id="CHEBI:29105"/>
    </ligand>
</feature>
<dbReference type="InterPro" id="IPR001679">
    <property type="entry name" value="DNA_ligase"/>
</dbReference>
<keyword evidence="6 12" id="KW-0862">Zinc</keyword>
<dbReference type="SMART" id="SM00532">
    <property type="entry name" value="LIGANc"/>
    <property type="match status" value="1"/>
</dbReference>
<feature type="binding site" evidence="12">
    <location>
        <begin position="83"/>
        <end position="84"/>
    </location>
    <ligand>
        <name>NAD(+)</name>
        <dbReference type="ChEBI" id="CHEBI:57540"/>
    </ligand>
</feature>
<dbReference type="GO" id="GO:0003677">
    <property type="term" value="F:DNA binding"/>
    <property type="evidence" value="ECO:0007669"/>
    <property type="project" value="InterPro"/>
</dbReference>
<dbReference type="Gene3D" id="2.40.50.140">
    <property type="entry name" value="Nucleic acid-binding proteins"/>
    <property type="match status" value="1"/>
</dbReference>
<dbReference type="GO" id="GO:0003911">
    <property type="term" value="F:DNA ligase (NAD+) activity"/>
    <property type="evidence" value="ECO:0007669"/>
    <property type="project" value="UniProtKB-UniRule"/>
</dbReference>
<dbReference type="PROSITE" id="PS50172">
    <property type="entry name" value="BRCT"/>
    <property type="match status" value="1"/>
</dbReference>
<dbReference type="Gene3D" id="1.10.287.610">
    <property type="entry name" value="Helix hairpin bin"/>
    <property type="match status" value="1"/>
</dbReference>
<dbReference type="GO" id="GO:0006260">
    <property type="term" value="P:DNA replication"/>
    <property type="evidence" value="ECO:0007669"/>
    <property type="project" value="UniProtKB-KW"/>
</dbReference>
<dbReference type="Pfam" id="PF00533">
    <property type="entry name" value="BRCT"/>
    <property type="match status" value="1"/>
</dbReference>
<evidence type="ECO:0000256" key="8">
    <source>
        <dbReference type="ARBA" id="ARBA00023027"/>
    </source>
</evidence>
<dbReference type="SUPFAM" id="SSF56091">
    <property type="entry name" value="DNA ligase/mRNA capping enzyme, catalytic domain"/>
    <property type="match status" value="1"/>
</dbReference>
<reference evidence="14 15" key="1">
    <citation type="submission" date="2014-08" db="EMBL/GenBank/DDBJ databases">
        <title>Complete genome of a marine bacteria Jeotgalibacillus malaysiensis.</title>
        <authorList>
            <person name="Yaakop A.S."/>
            <person name="Chan K.-G."/>
            <person name="Goh K.M."/>
        </authorList>
    </citation>
    <scope>NUCLEOTIDE SEQUENCE [LARGE SCALE GENOMIC DNA]</scope>
    <source>
        <strain evidence="14 15">D5</strain>
        <plasmid evidence="15">Plasmid</plasmid>
    </source>
</reference>
<dbReference type="InterPro" id="IPR003583">
    <property type="entry name" value="Hlx-hairpin-Hlx_DNA-bd_motif"/>
</dbReference>
<comment type="caution">
    <text evidence="12">Lacks conserved residue(s) required for the propagation of feature annotation.</text>
</comment>
<geneLocation type="plasmid" evidence="15"/>
<dbReference type="GO" id="GO:0046872">
    <property type="term" value="F:metal ion binding"/>
    <property type="evidence" value="ECO:0007669"/>
    <property type="project" value="UniProtKB-KW"/>
</dbReference>
<proteinExistence type="inferred from homology"/>
<feature type="domain" description="BRCT" evidence="13">
    <location>
        <begin position="586"/>
        <end position="662"/>
    </location>
</feature>
<dbReference type="CDD" id="cd17748">
    <property type="entry name" value="BRCT_DNA_ligase_like"/>
    <property type="match status" value="1"/>
</dbReference>
<keyword evidence="9 12" id="KW-0234">DNA repair</keyword>
<dbReference type="EC" id="6.5.1.2" evidence="12"/>
<evidence type="ECO:0000256" key="5">
    <source>
        <dbReference type="ARBA" id="ARBA00022763"/>
    </source>
</evidence>
<gene>
    <name evidence="12" type="primary">ligA</name>
    <name evidence="14" type="ORF">JMA_41970</name>
</gene>
<evidence type="ECO:0000256" key="12">
    <source>
        <dbReference type="HAMAP-Rule" id="MF_01588"/>
    </source>
</evidence>
<comment type="cofactor">
    <cofactor evidence="12">
        <name>Mg(2+)</name>
        <dbReference type="ChEBI" id="CHEBI:18420"/>
    </cofactor>
    <cofactor evidence="12">
        <name>Mn(2+)</name>
        <dbReference type="ChEBI" id="CHEBI:29035"/>
    </cofactor>
</comment>
<dbReference type="GO" id="GO:0005829">
    <property type="term" value="C:cytosol"/>
    <property type="evidence" value="ECO:0007669"/>
    <property type="project" value="TreeGrafter"/>
</dbReference>
<feature type="binding site" evidence="12">
    <location>
        <position position="278"/>
    </location>
    <ligand>
        <name>NAD(+)</name>
        <dbReference type="ChEBI" id="CHEBI:57540"/>
    </ligand>
</feature>
<dbReference type="InterPro" id="IPR013839">
    <property type="entry name" value="DNAligase_adenylation"/>
</dbReference>
<name>A0A0B5AZZ5_9BACL</name>
<evidence type="ECO:0000313" key="15">
    <source>
        <dbReference type="Proteomes" id="UP000031449"/>
    </source>
</evidence>
<keyword evidence="3 12" id="KW-0235">DNA replication</keyword>
<protein>
    <recommendedName>
        <fullName evidence="12">DNA ligase</fullName>
        <ecNumber evidence="12">6.5.1.2</ecNumber>
    </recommendedName>
    <alternativeName>
        <fullName evidence="12">Polydeoxyribonucleotide synthase [NAD(+)]</fullName>
    </alternativeName>
</protein>
<feature type="binding site" evidence="12">
    <location>
        <position position="302"/>
    </location>
    <ligand>
        <name>NAD(+)</name>
        <dbReference type="ChEBI" id="CHEBI:57540"/>
    </ligand>
</feature>
<feature type="binding site" evidence="12">
    <location>
        <position position="166"/>
    </location>
    <ligand>
        <name>NAD(+)</name>
        <dbReference type="ChEBI" id="CHEBI:57540"/>
    </ligand>
</feature>
<evidence type="ECO:0000256" key="2">
    <source>
        <dbReference type="ARBA" id="ARBA00022598"/>
    </source>
</evidence>
<evidence type="ECO:0000313" key="14">
    <source>
        <dbReference type="EMBL" id="AJD93514.1"/>
    </source>
</evidence>
<dbReference type="Pfam" id="PF14520">
    <property type="entry name" value="HHH_5"/>
    <property type="match status" value="1"/>
</dbReference>
<comment type="similarity">
    <text evidence="12">Belongs to the NAD-dependent DNA ligase family. LigA subfamily.</text>
</comment>
<feature type="binding site" evidence="12">
    <location>
        <position position="132"/>
    </location>
    <ligand>
        <name>NAD(+)</name>
        <dbReference type="ChEBI" id="CHEBI:57540"/>
    </ligand>
</feature>
<dbReference type="HAMAP" id="MF_01588">
    <property type="entry name" value="DNA_ligase_A"/>
    <property type="match status" value="1"/>
</dbReference>
<comment type="catalytic activity">
    <reaction evidence="11 12">
        <text>NAD(+) + (deoxyribonucleotide)n-3'-hydroxyl + 5'-phospho-(deoxyribonucleotide)m = (deoxyribonucleotide)n+m + AMP + beta-nicotinamide D-nucleotide.</text>
        <dbReference type="EC" id="6.5.1.2"/>
    </reaction>
</comment>
<dbReference type="PANTHER" id="PTHR23389:SF9">
    <property type="entry name" value="DNA LIGASE"/>
    <property type="match status" value="1"/>
</dbReference>
<dbReference type="InterPro" id="IPR004150">
    <property type="entry name" value="NAD_DNA_ligase_OB"/>
</dbReference>
<feature type="binding site" evidence="12">
    <location>
        <begin position="34"/>
        <end position="38"/>
    </location>
    <ligand>
        <name>NAD(+)</name>
        <dbReference type="ChEBI" id="CHEBI:57540"/>
    </ligand>
</feature>
<dbReference type="Gene3D" id="6.20.10.30">
    <property type="match status" value="1"/>
</dbReference>
<dbReference type="SMART" id="SM00278">
    <property type="entry name" value="HhH1"/>
    <property type="match status" value="3"/>
</dbReference>
<keyword evidence="8 12" id="KW-0520">NAD</keyword>
<feature type="binding site" evidence="12">
    <location>
        <position position="396"/>
    </location>
    <ligand>
        <name>Zn(2+)</name>
        <dbReference type="ChEBI" id="CHEBI:29105"/>
    </ligand>
</feature>
<dbReference type="InterPro" id="IPR012340">
    <property type="entry name" value="NA-bd_OB-fold"/>
</dbReference>
<keyword evidence="5 12" id="KW-0227">DNA damage</keyword>
<evidence type="ECO:0000256" key="1">
    <source>
        <dbReference type="ARBA" id="ARBA00004067"/>
    </source>
</evidence>
<dbReference type="Pfam" id="PF12826">
    <property type="entry name" value="HHH_2"/>
    <property type="match status" value="1"/>
</dbReference>
<dbReference type="FunFam" id="1.10.150.20:FF:000007">
    <property type="entry name" value="DNA ligase"/>
    <property type="match status" value="1"/>
</dbReference>
<dbReference type="AlphaFoldDB" id="A0A0B5AZZ5"/>
<evidence type="ECO:0000256" key="6">
    <source>
        <dbReference type="ARBA" id="ARBA00022833"/>
    </source>
</evidence>
<sequence>MNSTTPSIERLEFLQQEIKKHDELYEQNQPIITDSEYDALYQELLDLEEQHPELVTPDSPTQRIVTTLVSSLKKVQHDNPMLSQDKVNNEEGLRKFLAKNTTGSRFIVQQKLDGLTIVEGRNDGKMAQAVTRGDGYIGEDVSHTVKTFDNIPSSIPFKNPLSVRMEAIIPFDEFERINVDGKYSNPRNLASGTVRQLDSSIAAERKLLGIAFELEKAEGESFKTDVERLEFMQEQGYHVVPYKVFEADEVEELIEYCLTYGEKVRPTIPYMIDGLVIKFDDIALREELGYTSKFPKWSCAFKFESLDATTTLTDVVFQVGKSGQITPVAEFDKVNIGGVNITRATLHNFSNIVTKDIRIGDKIMVARANDVIPQVVKSIHSERTGAEKEVEMPTICPSCSSPTERIGENVYCTGATCKPQLAGKLSHYVSRKAMNIDGLGDKTVEMLLERNLIESFADIYRLHEKRDQFVGIEGFGEKKIEKMLKGIEESKEMPFEKALYGLSIRLIGQSASKDVAVKYGSMEKLLEVSLQPDFKEQLLSIEDFGETMSMSLVDFLDNQQNRELIQDMLDLGVKMEMPQKNDSAVVAGSSLEGKTFVITGALSKSRDEFKSLIEARGGKVSGSVSKKTTYLLMGDDANGTSKHKKALDLGVTILSEEDFNAM</sequence>
<evidence type="ECO:0000256" key="10">
    <source>
        <dbReference type="ARBA" id="ARBA00023211"/>
    </source>
</evidence>
<keyword evidence="7 12" id="KW-0460">Magnesium</keyword>
<evidence type="ECO:0000256" key="4">
    <source>
        <dbReference type="ARBA" id="ARBA00022723"/>
    </source>
</evidence>
<keyword evidence="10 12" id="KW-0464">Manganese</keyword>
<dbReference type="OrthoDB" id="9759736at2"/>
<dbReference type="InterPro" id="IPR036420">
    <property type="entry name" value="BRCT_dom_sf"/>
</dbReference>
<dbReference type="Gene3D" id="3.30.470.30">
    <property type="entry name" value="DNA ligase/mRNA capping enzyme"/>
    <property type="match status" value="1"/>
</dbReference>
<evidence type="ECO:0000256" key="11">
    <source>
        <dbReference type="ARBA" id="ARBA00034005"/>
    </source>
</evidence>
<feature type="binding site" evidence="12">
    <location>
        <position position="399"/>
    </location>
    <ligand>
        <name>Zn(2+)</name>
        <dbReference type="ChEBI" id="CHEBI:29105"/>
    </ligand>
</feature>
<keyword evidence="4 12" id="KW-0479">Metal-binding</keyword>
<dbReference type="SUPFAM" id="SSF47781">
    <property type="entry name" value="RuvA domain 2-like"/>
    <property type="match status" value="1"/>
</dbReference>
<dbReference type="InterPro" id="IPR001357">
    <property type="entry name" value="BRCT_dom"/>
</dbReference>
<dbReference type="Pfam" id="PF03120">
    <property type="entry name" value="OB_DNA_ligase"/>
    <property type="match status" value="1"/>
</dbReference>
<evidence type="ECO:0000256" key="9">
    <source>
        <dbReference type="ARBA" id="ARBA00023204"/>
    </source>
</evidence>
<organism evidence="14 15">
    <name type="scientific">Jeotgalibacillus malaysiensis</name>
    <dbReference type="NCBI Taxonomy" id="1508404"/>
    <lineage>
        <taxon>Bacteria</taxon>
        <taxon>Bacillati</taxon>
        <taxon>Bacillota</taxon>
        <taxon>Bacilli</taxon>
        <taxon>Bacillales</taxon>
        <taxon>Caryophanaceae</taxon>
        <taxon>Jeotgalibacillus</taxon>
    </lineage>
</organism>
<dbReference type="Pfam" id="PF01653">
    <property type="entry name" value="DNA_ligase_aden"/>
    <property type="match status" value="1"/>
</dbReference>
<evidence type="ECO:0000256" key="7">
    <source>
        <dbReference type="ARBA" id="ARBA00022842"/>
    </source>
</evidence>
<keyword evidence="15" id="KW-1185">Reference proteome</keyword>
<evidence type="ECO:0000256" key="3">
    <source>
        <dbReference type="ARBA" id="ARBA00022705"/>
    </source>
</evidence>
<comment type="function">
    <text evidence="1 12">DNA ligase that catalyzes the formation of phosphodiester linkages between 5'-phosphoryl and 3'-hydroxyl groups in double-stranded DNA using NAD as a coenzyme and as the energy source for the reaction. It is essential for DNA replication and repair of damaged DNA.</text>
</comment>
<dbReference type="SUPFAM" id="SSF50249">
    <property type="entry name" value="Nucleic acid-binding proteins"/>
    <property type="match status" value="1"/>
</dbReference>
<evidence type="ECO:0000259" key="13">
    <source>
        <dbReference type="PROSITE" id="PS50172"/>
    </source>
</evidence>
<dbReference type="PANTHER" id="PTHR23389">
    <property type="entry name" value="CHROMOSOME TRANSMISSION FIDELITY FACTOR 18"/>
    <property type="match status" value="1"/>
</dbReference>
<dbReference type="KEGG" id="jeo:JMA_41970"/>
<dbReference type="Gene3D" id="3.40.50.10190">
    <property type="entry name" value="BRCT domain"/>
    <property type="match status" value="1"/>
</dbReference>
<dbReference type="EMBL" id="CP009417">
    <property type="protein sequence ID" value="AJD93514.1"/>
    <property type="molecule type" value="Genomic_DNA"/>
</dbReference>
<dbReference type="SUPFAM" id="SSF52113">
    <property type="entry name" value="BRCT domain"/>
    <property type="match status" value="1"/>
</dbReference>
<keyword evidence="14" id="KW-0614">Plasmid</keyword>
<dbReference type="HOGENOM" id="CLU_007764_2_1_9"/>
<dbReference type="SMART" id="SM00292">
    <property type="entry name" value="BRCT"/>
    <property type="match status" value="1"/>
</dbReference>
<dbReference type="Gene3D" id="1.10.150.20">
    <property type="entry name" value="5' to 3' exonuclease, C-terminal subdomain"/>
    <property type="match status" value="2"/>
</dbReference>
<dbReference type="InterPro" id="IPR041663">
    <property type="entry name" value="DisA/LigA_HHH"/>
</dbReference>
<feature type="active site" description="N6-AMP-lysine intermediate" evidence="12">
    <location>
        <position position="111"/>
    </location>
</feature>
<dbReference type="GO" id="GO:0006281">
    <property type="term" value="P:DNA repair"/>
    <property type="evidence" value="ECO:0007669"/>
    <property type="project" value="UniProtKB-KW"/>
</dbReference>
<dbReference type="PIRSF" id="PIRSF001604">
    <property type="entry name" value="LigA"/>
    <property type="match status" value="1"/>
</dbReference>